<keyword evidence="4" id="KW-0804">Transcription</keyword>
<reference evidence="8" key="2">
    <citation type="submission" date="2023-03" db="EMBL/GenBank/DDBJ databases">
        <title>Parabacteroides distasonis, a bacteria resistant against UC.</title>
        <authorList>
            <person name="Dai W."/>
        </authorList>
    </citation>
    <scope>NUCLEOTIDE SEQUENCE</scope>
    <source>
        <strain evidence="8">F1-28</strain>
    </source>
</reference>
<dbReference type="InterPro" id="IPR036388">
    <property type="entry name" value="WH-like_DNA-bd_sf"/>
</dbReference>
<feature type="domain" description="RNA polymerase sigma-70 region 2" evidence="5">
    <location>
        <begin position="30"/>
        <end position="91"/>
    </location>
</feature>
<dbReference type="GO" id="GO:0003677">
    <property type="term" value="F:DNA binding"/>
    <property type="evidence" value="ECO:0007669"/>
    <property type="project" value="InterPro"/>
</dbReference>
<dbReference type="Gene3D" id="1.10.1740.10">
    <property type="match status" value="1"/>
</dbReference>
<dbReference type="Pfam" id="PF04542">
    <property type="entry name" value="Sigma70_r2"/>
    <property type="match status" value="1"/>
</dbReference>
<keyword evidence="2" id="KW-0805">Transcription regulation</keyword>
<dbReference type="InterPro" id="IPR013249">
    <property type="entry name" value="RNA_pol_sigma70_r4_t2"/>
</dbReference>
<dbReference type="InterPro" id="IPR013324">
    <property type="entry name" value="RNA_pol_sigma_r3/r4-like"/>
</dbReference>
<dbReference type="NCBIfam" id="TIGR02985">
    <property type="entry name" value="Sig70_bacteroi1"/>
    <property type="match status" value="1"/>
</dbReference>
<evidence type="ECO:0000259" key="5">
    <source>
        <dbReference type="Pfam" id="PF04542"/>
    </source>
</evidence>
<keyword evidence="3" id="KW-0731">Sigma factor</keyword>
<dbReference type="EMBL" id="WKMY01000002">
    <property type="protein sequence ID" value="MRY92644.1"/>
    <property type="molecule type" value="Genomic_DNA"/>
</dbReference>
<dbReference type="GO" id="GO:0016987">
    <property type="term" value="F:sigma factor activity"/>
    <property type="evidence" value="ECO:0007669"/>
    <property type="project" value="UniProtKB-KW"/>
</dbReference>
<dbReference type="PANTHER" id="PTHR43133:SF46">
    <property type="entry name" value="RNA POLYMERASE SIGMA-70 FACTOR ECF SUBFAMILY"/>
    <property type="match status" value="1"/>
</dbReference>
<proteinExistence type="inferred from homology"/>
<evidence type="ECO:0000256" key="3">
    <source>
        <dbReference type="ARBA" id="ARBA00023082"/>
    </source>
</evidence>
<evidence type="ECO:0000256" key="4">
    <source>
        <dbReference type="ARBA" id="ARBA00023163"/>
    </source>
</evidence>
<evidence type="ECO:0000256" key="1">
    <source>
        <dbReference type="ARBA" id="ARBA00010641"/>
    </source>
</evidence>
<dbReference type="InterPro" id="IPR014284">
    <property type="entry name" value="RNA_pol_sigma-70_dom"/>
</dbReference>
<organism evidence="7 9">
    <name type="scientific">Parabacteroides distasonis</name>
    <dbReference type="NCBI Taxonomy" id="823"/>
    <lineage>
        <taxon>Bacteria</taxon>
        <taxon>Pseudomonadati</taxon>
        <taxon>Bacteroidota</taxon>
        <taxon>Bacteroidia</taxon>
        <taxon>Bacteroidales</taxon>
        <taxon>Tannerellaceae</taxon>
        <taxon>Parabacteroides</taxon>
    </lineage>
</organism>
<dbReference type="InterPro" id="IPR014327">
    <property type="entry name" value="RNA_pol_sigma70_bacteroid"/>
</dbReference>
<evidence type="ECO:0000259" key="6">
    <source>
        <dbReference type="Pfam" id="PF08281"/>
    </source>
</evidence>
<dbReference type="InterPro" id="IPR007627">
    <property type="entry name" value="RNA_pol_sigma70_r2"/>
</dbReference>
<dbReference type="Proteomes" id="UP000461276">
    <property type="component" value="Unassembled WGS sequence"/>
</dbReference>
<dbReference type="SUPFAM" id="SSF88659">
    <property type="entry name" value="Sigma3 and sigma4 domains of RNA polymerase sigma factors"/>
    <property type="match status" value="1"/>
</dbReference>
<comment type="similarity">
    <text evidence="1">Belongs to the sigma-70 factor family. ECF subfamily.</text>
</comment>
<sequence length="192" mass="23184">MKKLKSTLNEDIQLFTSIQKGDKKAFDLFFLKYYPRLCSYACQYVNFDNSEEIVQEIMIWLWENRNMIKIESSPIPYLFRAVRNNCLRQKNRDELKNKILTILYNHTNTPYDNPNFYIEEELIRKIEKSIQDLPENYRQAFEMNRFQDMTYKEIASHLNISSKTVDYRIQQALKILRIKLKDYMPLLIGLLT</sequence>
<dbReference type="RefSeq" id="WP_005864552.1">
    <property type="nucleotide sequence ID" value="NZ_CP072231.1"/>
</dbReference>
<accession>A0A3D9AE61</accession>
<dbReference type="Proteomes" id="UP001221009">
    <property type="component" value="Chromosome"/>
</dbReference>
<dbReference type="PANTHER" id="PTHR43133">
    <property type="entry name" value="RNA POLYMERASE ECF-TYPE SIGMA FACTO"/>
    <property type="match status" value="1"/>
</dbReference>
<dbReference type="AlphaFoldDB" id="A0A3D9AE61"/>
<dbReference type="NCBIfam" id="TIGR02937">
    <property type="entry name" value="sigma70-ECF"/>
    <property type="match status" value="1"/>
</dbReference>
<dbReference type="EMBL" id="CP120353">
    <property type="protein sequence ID" value="WET62425.1"/>
    <property type="molecule type" value="Genomic_DNA"/>
</dbReference>
<reference evidence="7 9" key="1">
    <citation type="journal article" date="2019" name="Nat. Med.">
        <title>A library of human gut bacterial isolates paired with longitudinal multiomics data enables mechanistic microbiome research.</title>
        <authorList>
            <person name="Poyet M."/>
            <person name="Groussin M."/>
            <person name="Gibbons S.M."/>
            <person name="Avila-Pacheco J."/>
            <person name="Jiang X."/>
            <person name="Kearney S.M."/>
            <person name="Perrotta A.R."/>
            <person name="Berdy B."/>
            <person name="Zhao S."/>
            <person name="Lieberman T.D."/>
            <person name="Swanson P.K."/>
            <person name="Smith M."/>
            <person name="Roesemann S."/>
            <person name="Alexander J.E."/>
            <person name="Rich S.A."/>
            <person name="Livny J."/>
            <person name="Vlamakis H."/>
            <person name="Clish C."/>
            <person name="Bullock K."/>
            <person name="Deik A."/>
            <person name="Scott J."/>
            <person name="Pierce K.A."/>
            <person name="Xavier R.J."/>
            <person name="Alm E.J."/>
        </authorList>
    </citation>
    <scope>NUCLEOTIDE SEQUENCE [LARGE SCALE GENOMIC DNA]</scope>
    <source>
        <strain evidence="7 9">BIOML-A9</strain>
    </source>
</reference>
<evidence type="ECO:0000256" key="2">
    <source>
        <dbReference type="ARBA" id="ARBA00023015"/>
    </source>
</evidence>
<evidence type="ECO:0000313" key="9">
    <source>
        <dbReference type="Proteomes" id="UP000461276"/>
    </source>
</evidence>
<evidence type="ECO:0000313" key="8">
    <source>
        <dbReference type="EMBL" id="WET62425.1"/>
    </source>
</evidence>
<feature type="domain" description="RNA polymerase sigma factor 70 region 4 type 2" evidence="6">
    <location>
        <begin position="124"/>
        <end position="175"/>
    </location>
</feature>
<dbReference type="Pfam" id="PF08281">
    <property type="entry name" value="Sigma70_r4_2"/>
    <property type="match status" value="1"/>
</dbReference>
<gene>
    <name evidence="7" type="ORF">GKD67_05265</name>
    <name evidence="8" type="ORF">P2T59_11930</name>
</gene>
<dbReference type="InterPro" id="IPR039425">
    <property type="entry name" value="RNA_pol_sigma-70-like"/>
</dbReference>
<protein>
    <submittedName>
        <fullName evidence="7">RNA polymerase sigma-70 factor</fullName>
    </submittedName>
</protein>
<evidence type="ECO:0000313" key="7">
    <source>
        <dbReference type="EMBL" id="MRY92644.1"/>
    </source>
</evidence>
<dbReference type="InterPro" id="IPR013325">
    <property type="entry name" value="RNA_pol_sigma_r2"/>
</dbReference>
<dbReference type="GO" id="GO:0006352">
    <property type="term" value="P:DNA-templated transcription initiation"/>
    <property type="evidence" value="ECO:0007669"/>
    <property type="project" value="InterPro"/>
</dbReference>
<name>A0A3D9AE61_PARDI</name>
<dbReference type="Gene3D" id="1.10.10.10">
    <property type="entry name" value="Winged helix-like DNA-binding domain superfamily/Winged helix DNA-binding domain"/>
    <property type="match status" value="1"/>
</dbReference>
<dbReference type="SUPFAM" id="SSF88946">
    <property type="entry name" value="Sigma2 domain of RNA polymerase sigma factors"/>
    <property type="match status" value="1"/>
</dbReference>
<dbReference type="CDD" id="cd06171">
    <property type="entry name" value="Sigma70_r4"/>
    <property type="match status" value="1"/>
</dbReference>